<feature type="compositionally biased region" description="Polar residues" evidence="1">
    <location>
        <begin position="589"/>
        <end position="602"/>
    </location>
</feature>
<evidence type="ECO:0000256" key="1">
    <source>
        <dbReference type="SAM" id="MobiDB-lite"/>
    </source>
</evidence>
<dbReference type="Proteomes" id="UP000054466">
    <property type="component" value="Unassembled WGS sequence"/>
</dbReference>
<dbReference type="NCBIfam" id="NF047352">
    <property type="entry name" value="P_loop_sacsin"/>
    <property type="match status" value="1"/>
</dbReference>
<dbReference type="InterPro" id="IPR052957">
    <property type="entry name" value="Auxin_embryo_med"/>
</dbReference>
<dbReference type="PANTHER" id="PTHR32387:SF0">
    <property type="entry name" value="PROTEIN NO VEIN"/>
    <property type="match status" value="1"/>
</dbReference>
<reference evidence="3 4" key="1">
    <citation type="submission" date="2015-01" db="EMBL/GenBank/DDBJ databases">
        <title>The Genome Sequence of Cladophialophora immunda CBS83496.</title>
        <authorList>
            <consortium name="The Broad Institute Genomics Platform"/>
            <person name="Cuomo C."/>
            <person name="de Hoog S."/>
            <person name="Gorbushina A."/>
            <person name="Stielow B."/>
            <person name="Teixiera M."/>
            <person name="Abouelleil A."/>
            <person name="Chapman S.B."/>
            <person name="Priest M."/>
            <person name="Young S.K."/>
            <person name="Wortman J."/>
            <person name="Nusbaum C."/>
            <person name="Birren B."/>
        </authorList>
    </citation>
    <scope>NUCLEOTIDE SEQUENCE [LARGE SCALE GENOMIC DNA]</scope>
    <source>
        <strain evidence="3 4">CBS 83496</strain>
    </source>
</reference>
<dbReference type="InterPro" id="IPR058210">
    <property type="entry name" value="SACS/Nov_dom"/>
</dbReference>
<evidence type="ECO:0000313" key="4">
    <source>
        <dbReference type="Proteomes" id="UP000054466"/>
    </source>
</evidence>
<protein>
    <recommendedName>
        <fullName evidence="2">Sacsin/Nov domain-containing protein</fullName>
    </recommendedName>
</protein>
<sequence>MTDKQFMTVPALDEPETTPDEARRFLRKIRAGKFQVQRETKEKLISQGNLDVLEQLEELAKNGRSLYRKNLQSVIDEVYHDSSRVLYELIQNADDAEYSKAWREGNSPFMRFTFDQQDLVIDTNEDGFTRANVEAICSLRESSKKHPSSDNSTGEKGIGFKSVFLICDNVHIQSGVWSFSFEQDEDNFLSTVIPIDTEPRQIPENVGTRIRLRYRQSCRNDILRYLAEIPSETILFLRKLQQISIQFDETCIPNSSPTSRIITRKTQFCAVQDPQRFPPIKQTNEMEAGNEYRCPVCPIAHVPRHGAAFCDHANVVHIHTSSTIREKVQRSQTHYRLSRIAFTDMPTTKGRPTVGADTEMKVELAFPINEDGTHPKTSKGGANVCAFLPMCRQENLPFSIQSDFLTMQNRQDVVDCPWNRVLREQTANAFQDTVVKFCKEESFRFSWPQYLPQERLNGNFWESFRALLVEKLRTTEILQCWDDDQLYCPGDLAILPNYFLYGEKREPLFKDLVDKIYLSRHYHEERVLEHLRTLGVRELSPDEIVERIEFDLELPNSVLREKYLQTDWHDCMCEAIKAILKGSIEHTNSENSSGSDDQNDTLSSDEGSSDDSGNTNPTTIHARLKALNIILLRDGSWVNLEEEIYFPTIGGFSIPDGLGLKLLHPDVCESHTQREFYENTLGILWCEAELVIKKIMEAHASTTESYTTSDDCEPYISHFHFLFHFRGQVANEDLKSLYAVTSEGTVRRCSDGLYFGSTKPYDTQKILEALSPSYEIDCDIILHDIYNRHVDDYTNETWKQWLQDVFLIAYYPPLGEAGGTKVSTLLEYLWRLDTSLFLGALQDHWASSYEQELDDHPNIRDILHRAPMSCHDHQKHPLNCTYFPEDELLRMSEELSVTSHMPIICLPRSDEALSHRNWDFLSKLGIRRGDQKLNFCLDALLALHKRSQSEDKPTYSSIRQVFETIGREASYRDAENLRKFFSLHPCICNPTDTSDWRFSRDCVWDGPDFLTCKLPLKCHYENSTEMEILFSKYMKLGNADWKDVASELENIKRSGKWEQTSNSTHQNRSLSLSSRIYNELHARAVAENDELALRTFCEKEELVFTERGWRAPSQCVWESKYRLPGLPGLQHDYPELKCFFVDLLGVPTVNISILLHGLIDLVQAQEPSYSDVKSMLLALGPMFNAEAAPERSFTMGLATLRKYSFLPVRLKDKAPVLQKMATRFFIADHERYGQAFEKKVELLDFTLEEFRLLKSFFRKLNLENRYLSACVTEASEVPKPSVASKDFARMQDFKKRAYFFSCPKYFNFDDSTHSKLLGIEVYTCAELQTMLTLHYGNEPLDPIQSDRIQPMFTEVNDGIQIYLPTQMSELRRCYMVELPESMLKLLGIEDQRAGHCLYFLLTEKLENLHDVLKQQDIPELTWLNPIIDGDTDELTYEMGDLGLSDANRGMERTGAMQELDLKDTRHEYNRLLEHLVRQVRKKTRTVAEEFRPFRTRDTFGTPQTNPDFWDRIGVAGELFVYELLLSLDLPGFRTADHRNWRSTIRKHVRAIHEYQNLLEYDGPDMDIVYKDTTGKFSTWLKENGWGESPGFIDAAPPVTPTSPITYYIEVKSTPGPCGKPMKMSNAQYQRMHDYRIPERGWASRTTERKVFVLWRVFDLLGQNAQYAAFVDPARLDGTILKFVADRWQVTANLDG</sequence>
<feature type="region of interest" description="Disordered" evidence="1">
    <location>
        <begin position="587"/>
        <end position="617"/>
    </location>
</feature>
<dbReference type="RefSeq" id="XP_016248366.1">
    <property type="nucleotide sequence ID" value="XM_016394947.1"/>
</dbReference>
<dbReference type="STRING" id="569365.A0A0D2CCV0"/>
<proteinExistence type="predicted"/>
<feature type="domain" description="Sacsin/Nov" evidence="2">
    <location>
        <begin position="70"/>
        <end position="175"/>
    </location>
</feature>
<dbReference type="HOGENOM" id="CLU_000570_3_0_1"/>
<evidence type="ECO:0000313" key="3">
    <source>
        <dbReference type="EMBL" id="KIW28150.1"/>
    </source>
</evidence>
<accession>A0A0D2CCV0</accession>
<dbReference type="GeneID" id="27347026"/>
<dbReference type="EMBL" id="KN847043">
    <property type="protein sequence ID" value="KIW28150.1"/>
    <property type="molecule type" value="Genomic_DNA"/>
</dbReference>
<dbReference type="PANTHER" id="PTHR32387">
    <property type="entry name" value="WU:FJ29H11"/>
    <property type="match status" value="1"/>
</dbReference>
<dbReference type="SUPFAM" id="SSF55874">
    <property type="entry name" value="ATPase domain of HSP90 chaperone/DNA topoisomerase II/histidine kinase"/>
    <property type="match status" value="1"/>
</dbReference>
<gene>
    <name evidence="3" type="ORF">PV07_07832</name>
</gene>
<feature type="compositionally biased region" description="Low complexity" evidence="1">
    <location>
        <begin position="604"/>
        <end position="613"/>
    </location>
</feature>
<dbReference type="Gene3D" id="3.30.565.10">
    <property type="entry name" value="Histidine kinase-like ATPase, C-terminal domain"/>
    <property type="match status" value="1"/>
</dbReference>
<keyword evidence="4" id="KW-1185">Reference proteome</keyword>
<dbReference type="Pfam" id="PF25794">
    <property type="entry name" value="SACS"/>
    <property type="match status" value="1"/>
</dbReference>
<name>A0A0D2CCV0_9EURO</name>
<organism evidence="3 4">
    <name type="scientific">Cladophialophora immunda</name>
    <dbReference type="NCBI Taxonomy" id="569365"/>
    <lineage>
        <taxon>Eukaryota</taxon>
        <taxon>Fungi</taxon>
        <taxon>Dikarya</taxon>
        <taxon>Ascomycota</taxon>
        <taxon>Pezizomycotina</taxon>
        <taxon>Eurotiomycetes</taxon>
        <taxon>Chaetothyriomycetidae</taxon>
        <taxon>Chaetothyriales</taxon>
        <taxon>Herpotrichiellaceae</taxon>
        <taxon>Cladophialophora</taxon>
    </lineage>
</organism>
<dbReference type="VEuPathDB" id="FungiDB:PV07_07832"/>
<dbReference type="OrthoDB" id="1262810at2759"/>
<evidence type="ECO:0000259" key="2">
    <source>
        <dbReference type="Pfam" id="PF25794"/>
    </source>
</evidence>
<dbReference type="InterPro" id="IPR036890">
    <property type="entry name" value="HATPase_C_sf"/>
</dbReference>